<gene>
    <name evidence="2" type="ORF">GCM10009092_14070</name>
</gene>
<dbReference type="SUPFAM" id="SSF53955">
    <property type="entry name" value="Lysozyme-like"/>
    <property type="match status" value="1"/>
</dbReference>
<dbReference type="PANTHER" id="PTHR33734:SF22">
    <property type="entry name" value="MEMBRANE-BOUND LYTIC MUREIN TRANSGLYCOSYLASE D"/>
    <property type="match status" value="1"/>
</dbReference>
<accession>A0ABP3GRU7</accession>
<name>A0ABP3GRU7_9ALTE</name>
<dbReference type="Pfam" id="PF01464">
    <property type="entry name" value="SLT"/>
    <property type="match status" value="1"/>
</dbReference>
<reference evidence="3" key="1">
    <citation type="journal article" date="2019" name="Int. J. Syst. Evol. Microbiol.">
        <title>The Global Catalogue of Microorganisms (GCM) 10K type strain sequencing project: providing services to taxonomists for standard genome sequencing and annotation.</title>
        <authorList>
            <consortium name="The Broad Institute Genomics Platform"/>
            <consortium name="The Broad Institute Genome Sequencing Center for Infectious Disease"/>
            <person name="Wu L."/>
            <person name="Ma J."/>
        </authorList>
    </citation>
    <scope>NUCLEOTIDE SEQUENCE [LARGE SCALE GENOMIC DNA]</scope>
    <source>
        <strain evidence="3">JCM 13378</strain>
    </source>
</reference>
<dbReference type="EMBL" id="BAAAEI010000006">
    <property type="protein sequence ID" value="GAA0350859.1"/>
    <property type="molecule type" value="Genomic_DNA"/>
</dbReference>
<dbReference type="Gene3D" id="3.10.350.10">
    <property type="entry name" value="LysM domain"/>
    <property type="match status" value="2"/>
</dbReference>
<dbReference type="InterPro" id="IPR023346">
    <property type="entry name" value="Lysozyme-like_dom_sf"/>
</dbReference>
<dbReference type="CDD" id="cd16894">
    <property type="entry name" value="MltD-like"/>
    <property type="match status" value="1"/>
</dbReference>
<dbReference type="SUPFAM" id="SSF54106">
    <property type="entry name" value="LysM domain"/>
    <property type="match status" value="2"/>
</dbReference>
<dbReference type="PANTHER" id="PTHR33734">
    <property type="entry name" value="LYSM DOMAIN-CONTAINING GPI-ANCHORED PROTEIN 2"/>
    <property type="match status" value="1"/>
</dbReference>
<keyword evidence="3" id="KW-1185">Reference proteome</keyword>
<dbReference type="Pfam" id="PF01476">
    <property type="entry name" value="LysM"/>
    <property type="match status" value="2"/>
</dbReference>
<dbReference type="Proteomes" id="UP001501757">
    <property type="component" value="Unassembled WGS sequence"/>
</dbReference>
<feature type="domain" description="LysM" evidence="1">
    <location>
        <begin position="335"/>
        <end position="378"/>
    </location>
</feature>
<dbReference type="PROSITE" id="PS51257">
    <property type="entry name" value="PROKAR_LIPOPROTEIN"/>
    <property type="match status" value="1"/>
</dbReference>
<protein>
    <submittedName>
        <fullName evidence="2">LysM peptidoglycan-binding domain-containing protein</fullName>
    </submittedName>
</protein>
<dbReference type="Gene3D" id="1.10.530.10">
    <property type="match status" value="1"/>
</dbReference>
<dbReference type="PROSITE" id="PS51782">
    <property type="entry name" value="LYSM"/>
    <property type="match status" value="2"/>
</dbReference>
<dbReference type="InterPro" id="IPR008258">
    <property type="entry name" value="Transglycosylase_SLT_dom_1"/>
</dbReference>
<evidence type="ECO:0000259" key="1">
    <source>
        <dbReference type="PROSITE" id="PS51782"/>
    </source>
</evidence>
<evidence type="ECO:0000313" key="3">
    <source>
        <dbReference type="Proteomes" id="UP001501757"/>
    </source>
</evidence>
<dbReference type="InterPro" id="IPR018392">
    <property type="entry name" value="LysM"/>
</dbReference>
<proteinExistence type="predicted"/>
<sequence>MLIKRLAIFMGSSWLLLGCQSTEAPEVPVSVNQPDTEVYTAPAVVEKPEPAPVALTPEQVDDVWQRIRMQLQMPVSKHPKVRERIDWYLQHPNYMQVISDRAAPFLLYIVEQVEARDLPLELALIPLFESDFNIKACSAAHACGLWQLTPLLAKHHGIEIDWWYDGRLDVVQATDAALSFFEYLHGRFDGNWLHALAAYNAGEGRVARAIERNKARGKSTDFFALDLPQETRRYVPKLLAAAALLKHSEDYGMHFPAIANQKALSKVALEYPLDLSLVATLTGISNQQLTALNPGHKRFPAMAKGANHLLIPADKERLFAQQLDNLPPMQNVNWLRYQIQPGDSLSVIAQRYKLDIQDIKFLNQLKSNHIRAGRTLLLPIPAGSSSQTLATNELQYQVQSGDSLWKIARRHGVKTNQLKRWNNLDTDHIAPGKILIIYPQ</sequence>
<organism evidence="2 3">
    <name type="scientific">Bowmanella denitrificans</name>
    <dbReference type="NCBI Taxonomy" id="366582"/>
    <lineage>
        <taxon>Bacteria</taxon>
        <taxon>Pseudomonadati</taxon>
        <taxon>Pseudomonadota</taxon>
        <taxon>Gammaproteobacteria</taxon>
        <taxon>Alteromonadales</taxon>
        <taxon>Alteromonadaceae</taxon>
        <taxon>Bowmanella</taxon>
    </lineage>
</organism>
<comment type="caution">
    <text evidence="2">The sequence shown here is derived from an EMBL/GenBank/DDBJ whole genome shotgun (WGS) entry which is preliminary data.</text>
</comment>
<dbReference type="InterPro" id="IPR036779">
    <property type="entry name" value="LysM_dom_sf"/>
</dbReference>
<dbReference type="CDD" id="cd00118">
    <property type="entry name" value="LysM"/>
    <property type="match status" value="2"/>
</dbReference>
<evidence type="ECO:0000313" key="2">
    <source>
        <dbReference type="EMBL" id="GAA0350859.1"/>
    </source>
</evidence>
<feature type="domain" description="LysM" evidence="1">
    <location>
        <begin position="394"/>
        <end position="437"/>
    </location>
</feature>
<dbReference type="SMART" id="SM00257">
    <property type="entry name" value="LysM"/>
    <property type="match status" value="2"/>
</dbReference>